<evidence type="ECO:0000256" key="2">
    <source>
        <dbReference type="PROSITE-ProRule" id="PRU00779"/>
    </source>
</evidence>
<evidence type="ECO:0000256" key="3">
    <source>
        <dbReference type="SAM" id="MobiDB-lite"/>
    </source>
</evidence>
<reference evidence="6" key="1">
    <citation type="submission" date="2022-11" db="UniProtKB">
        <authorList>
            <consortium name="WormBaseParasite"/>
        </authorList>
    </citation>
    <scope>IDENTIFICATION</scope>
</reference>
<dbReference type="Pfam" id="PF00088">
    <property type="entry name" value="Trefoil"/>
    <property type="match status" value="1"/>
</dbReference>
<dbReference type="CDD" id="cd00111">
    <property type="entry name" value="Trefoil"/>
    <property type="match status" value="1"/>
</dbReference>
<dbReference type="SUPFAM" id="SSF57492">
    <property type="entry name" value="Trefoil"/>
    <property type="match status" value="1"/>
</dbReference>
<name>A0A915KRE6_ROMCU</name>
<evidence type="ECO:0000313" key="6">
    <source>
        <dbReference type="WBParaSite" id="nRc.2.0.1.t40253-RA"/>
    </source>
</evidence>
<dbReference type="WBParaSite" id="nRc.2.0.1.t40253-RA">
    <property type="protein sequence ID" value="nRc.2.0.1.t40253-RA"/>
    <property type="gene ID" value="nRc.2.0.1.g40253"/>
</dbReference>
<dbReference type="Proteomes" id="UP000887565">
    <property type="component" value="Unplaced"/>
</dbReference>
<sequence>MILCSLWSYANSFVDNSVAAEWPKIDCHPEPGATRERCMRRGCSWDNSFPGSPYCYRNNGNSRYKLLIRNQDFVKVDCHPEPMATQERCTDRGTLTTDERADESDG</sequence>
<protein>
    <submittedName>
        <fullName evidence="6">P-type domain-containing protein</fullName>
    </submittedName>
</protein>
<feature type="disulfide bond" evidence="2">
    <location>
        <begin position="38"/>
        <end position="55"/>
    </location>
</feature>
<dbReference type="PROSITE" id="PS51448">
    <property type="entry name" value="P_TREFOIL_2"/>
    <property type="match status" value="1"/>
</dbReference>
<dbReference type="SMART" id="SM00018">
    <property type="entry name" value="PD"/>
    <property type="match status" value="1"/>
</dbReference>
<accession>A0A915KRE6</accession>
<organism evidence="5 6">
    <name type="scientific">Romanomermis culicivorax</name>
    <name type="common">Nematode worm</name>
    <dbReference type="NCBI Taxonomy" id="13658"/>
    <lineage>
        <taxon>Eukaryota</taxon>
        <taxon>Metazoa</taxon>
        <taxon>Ecdysozoa</taxon>
        <taxon>Nematoda</taxon>
        <taxon>Enoplea</taxon>
        <taxon>Dorylaimia</taxon>
        <taxon>Mermithida</taxon>
        <taxon>Mermithoidea</taxon>
        <taxon>Mermithidae</taxon>
        <taxon>Romanomermis</taxon>
    </lineage>
</organism>
<feature type="domain" description="P-type" evidence="4">
    <location>
        <begin position="16"/>
        <end position="59"/>
    </location>
</feature>
<comment type="caution">
    <text evidence="2">Lacks conserved residue(s) required for the propagation of feature annotation.</text>
</comment>
<proteinExistence type="predicted"/>
<dbReference type="InterPro" id="IPR044913">
    <property type="entry name" value="P_trefoil_dom_sf"/>
</dbReference>
<dbReference type="InterPro" id="IPR000519">
    <property type="entry name" value="P_trefoil_dom"/>
</dbReference>
<keyword evidence="5" id="KW-1185">Reference proteome</keyword>
<evidence type="ECO:0000256" key="1">
    <source>
        <dbReference type="ARBA" id="ARBA00023157"/>
    </source>
</evidence>
<dbReference type="AlphaFoldDB" id="A0A915KRE6"/>
<evidence type="ECO:0000259" key="4">
    <source>
        <dbReference type="PROSITE" id="PS51448"/>
    </source>
</evidence>
<evidence type="ECO:0000313" key="5">
    <source>
        <dbReference type="Proteomes" id="UP000887565"/>
    </source>
</evidence>
<dbReference type="Gene3D" id="4.10.110.10">
    <property type="entry name" value="Spasmolytic Protein, domain 1"/>
    <property type="match status" value="1"/>
</dbReference>
<feature type="region of interest" description="Disordered" evidence="3">
    <location>
        <begin position="87"/>
        <end position="106"/>
    </location>
</feature>
<keyword evidence="1 2" id="KW-1015">Disulfide bond</keyword>